<organism evidence="1 2">
    <name type="scientific">Merdimmobilis hominis</name>
    <dbReference type="NCBI Taxonomy" id="2897707"/>
    <lineage>
        <taxon>Bacteria</taxon>
        <taxon>Bacillati</taxon>
        <taxon>Bacillota</taxon>
        <taxon>Clostridia</taxon>
        <taxon>Eubacteriales</taxon>
        <taxon>Oscillospiraceae</taxon>
        <taxon>Merdimmobilis</taxon>
    </lineage>
</organism>
<evidence type="ECO:0000313" key="2">
    <source>
        <dbReference type="Proteomes" id="UP000774750"/>
    </source>
</evidence>
<reference evidence="1" key="1">
    <citation type="submission" date="2020-08" db="EMBL/GenBank/DDBJ databases">
        <authorList>
            <person name="Cejkova D."/>
            <person name="Kubasova T."/>
            <person name="Jahodarova E."/>
            <person name="Rychlik I."/>
        </authorList>
    </citation>
    <scope>NUCLEOTIDE SEQUENCE</scope>
    <source>
        <strain evidence="1">An559</strain>
    </source>
</reference>
<accession>A0A939BET0</accession>
<dbReference type="Proteomes" id="UP000774750">
    <property type="component" value="Unassembled WGS sequence"/>
</dbReference>
<evidence type="ECO:0000313" key="1">
    <source>
        <dbReference type="EMBL" id="MBM6921282.1"/>
    </source>
</evidence>
<comment type="caution">
    <text evidence="1">The sequence shown here is derived from an EMBL/GenBank/DDBJ whole genome shotgun (WGS) entry which is preliminary data.</text>
</comment>
<reference evidence="1" key="2">
    <citation type="journal article" date="2021" name="Sci. Rep.">
        <title>The distribution of antibiotic resistance genes in chicken gut microbiota commensals.</title>
        <authorList>
            <person name="Juricova H."/>
            <person name="Matiasovicova J."/>
            <person name="Kubasova T."/>
            <person name="Cejkova D."/>
            <person name="Rychlik I."/>
        </authorList>
    </citation>
    <scope>NUCLEOTIDE SEQUENCE</scope>
    <source>
        <strain evidence="1">An559</strain>
    </source>
</reference>
<protein>
    <submittedName>
        <fullName evidence="1">DUF1287 domain-containing protein</fullName>
    </submittedName>
</protein>
<keyword evidence="2" id="KW-1185">Reference proteome</keyword>
<gene>
    <name evidence="1" type="ORF">H6A12_08955</name>
</gene>
<dbReference type="AlphaFoldDB" id="A0A939BET0"/>
<sequence>MLWLALECAGFAAVPFYTDEDFSLSIRQSGVDFNENGIDDTLDLLIGARKDAQNRPVYDGSYVAGGYPPEDRGVCTDVVWRSFREAGYSLKEMVDTDIRASIEDYPRTGGVRDANIDFRRVPNLRVFFSKYAQILTTDPTDIAAWQAGDIVTFGDHHIGIISDRRNAQGIPFLIHNSGQLRREEDALQRCGTISGHFRFDGNALPDELKITFEPT</sequence>
<name>A0A939BET0_9FIRM</name>
<dbReference type="Pfam" id="PF06940">
    <property type="entry name" value="DUF1287"/>
    <property type="match status" value="1"/>
</dbReference>
<dbReference type="InterPro" id="IPR009706">
    <property type="entry name" value="DUF1287"/>
</dbReference>
<dbReference type="EMBL" id="JACJKY010000014">
    <property type="protein sequence ID" value="MBM6921282.1"/>
    <property type="molecule type" value="Genomic_DNA"/>
</dbReference>
<proteinExistence type="predicted"/>